<gene>
    <name evidence="1" type="ORF">LCGC14_2682690</name>
</gene>
<proteinExistence type="predicted"/>
<feature type="non-terminal residue" evidence="1">
    <location>
        <position position="95"/>
    </location>
</feature>
<organism evidence="1">
    <name type="scientific">marine sediment metagenome</name>
    <dbReference type="NCBI Taxonomy" id="412755"/>
    <lineage>
        <taxon>unclassified sequences</taxon>
        <taxon>metagenomes</taxon>
        <taxon>ecological metagenomes</taxon>
    </lineage>
</organism>
<protein>
    <submittedName>
        <fullName evidence="1">Uncharacterized protein</fullName>
    </submittedName>
</protein>
<sequence length="95" mass="10584">MGVLGDKINEMIRKMLEGSDFTSASPGFINKFITTINVESPDLLDLLEEEKDTTPKFAKAKKKTKETEKTVKGWKDGNVGEISTLSQQQFGNVME</sequence>
<evidence type="ECO:0000313" key="1">
    <source>
        <dbReference type="EMBL" id="KKK94453.1"/>
    </source>
</evidence>
<comment type="caution">
    <text evidence="1">The sequence shown here is derived from an EMBL/GenBank/DDBJ whole genome shotgun (WGS) entry which is preliminary data.</text>
</comment>
<dbReference type="AlphaFoldDB" id="A0A0F8ZKW2"/>
<name>A0A0F8ZKW2_9ZZZZ</name>
<dbReference type="EMBL" id="LAZR01047336">
    <property type="protein sequence ID" value="KKK94453.1"/>
    <property type="molecule type" value="Genomic_DNA"/>
</dbReference>
<accession>A0A0F8ZKW2</accession>
<reference evidence="1" key="1">
    <citation type="journal article" date="2015" name="Nature">
        <title>Complex archaea that bridge the gap between prokaryotes and eukaryotes.</title>
        <authorList>
            <person name="Spang A."/>
            <person name="Saw J.H."/>
            <person name="Jorgensen S.L."/>
            <person name="Zaremba-Niedzwiedzka K."/>
            <person name="Martijn J."/>
            <person name="Lind A.E."/>
            <person name="van Eijk R."/>
            <person name="Schleper C."/>
            <person name="Guy L."/>
            <person name="Ettema T.J."/>
        </authorList>
    </citation>
    <scope>NUCLEOTIDE SEQUENCE</scope>
</reference>